<proteinExistence type="predicted"/>
<sequence>MVTRIFSGLGVRLCSNLMVTMFPGGARYFYLTGLINPDYMSGARRLSLILQGKIVCPQRNTIYPFHISTTLIASHAENHKVVLSLECDAIFLNIFLFTGLLTRIMPFPFFHLLIFPEFDCTNWDQIELFDAGKKRPRFVVRLNQDVTTTKKCRPPKISE</sequence>
<dbReference type="InParanoid" id="A0A162U6S9"/>
<dbReference type="Proteomes" id="UP000077315">
    <property type="component" value="Unassembled WGS sequence"/>
</dbReference>
<evidence type="ECO:0000313" key="2">
    <source>
        <dbReference type="Proteomes" id="UP000077315"/>
    </source>
</evidence>
<accession>A0A162U6S9</accession>
<dbReference type="RefSeq" id="XP_018290853.1">
    <property type="nucleotide sequence ID" value="XM_018436001.1"/>
</dbReference>
<reference evidence="2" key="1">
    <citation type="submission" date="2015-06" db="EMBL/GenBank/DDBJ databases">
        <title>Expansion of signal transduction pathways in fungi by whole-genome duplication.</title>
        <authorList>
            <consortium name="DOE Joint Genome Institute"/>
            <person name="Corrochano L.M."/>
            <person name="Kuo A."/>
            <person name="Marcet-Houben M."/>
            <person name="Polaino S."/>
            <person name="Salamov A."/>
            <person name="Villalobos J.M."/>
            <person name="Alvarez M.I."/>
            <person name="Avalos J."/>
            <person name="Benito E.P."/>
            <person name="Benoit I."/>
            <person name="Burger G."/>
            <person name="Camino L.P."/>
            <person name="Canovas D."/>
            <person name="Cerda-Olmedo E."/>
            <person name="Cheng J.-F."/>
            <person name="Dominguez A."/>
            <person name="Elias M."/>
            <person name="Eslava A.P."/>
            <person name="Glaser F."/>
            <person name="Grimwood J."/>
            <person name="Gutierrez G."/>
            <person name="Heitman J."/>
            <person name="Henrissat B."/>
            <person name="Iturriaga E.A."/>
            <person name="Lang B.F."/>
            <person name="Lavin J.L."/>
            <person name="Lee S."/>
            <person name="Li W."/>
            <person name="Lindquist E."/>
            <person name="Lopez-Garcia S."/>
            <person name="Luque E.M."/>
            <person name="Marcos A.T."/>
            <person name="Martin J."/>
            <person name="McCluskey K."/>
            <person name="Medina H.R."/>
            <person name="Miralles-Duran A."/>
            <person name="Miyazaki A."/>
            <person name="Munoz-Torres E."/>
            <person name="Oguiza J.A."/>
            <person name="Ohm R."/>
            <person name="Olmedo M."/>
            <person name="Orejas M."/>
            <person name="Ortiz-Castellanos L."/>
            <person name="Pisabarro A.G."/>
            <person name="Rodriguez-Romero J."/>
            <person name="Ruiz-Herrera J."/>
            <person name="Ruiz-Vazquez R."/>
            <person name="Sanz C."/>
            <person name="Schackwitz W."/>
            <person name="Schmutz J."/>
            <person name="Shahriari M."/>
            <person name="Shelest E."/>
            <person name="Silva-Franco F."/>
            <person name="Soanes D."/>
            <person name="Syed K."/>
            <person name="Tagua V.G."/>
            <person name="Talbot N.J."/>
            <person name="Thon M."/>
            <person name="De vries R.P."/>
            <person name="Wiebenga A."/>
            <person name="Yadav J.S."/>
            <person name="Braun E.L."/>
            <person name="Baker S."/>
            <person name="Garre V."/>
            <person name="Horwitz B."/>
            <person name="Torres-Martinez S."/>
            <person name="Idnurm A."/>
            <person name="Herrera-Estrella A."/>
            <person name="Gabaldon T."/>
            <person name="Grigoriev I.V."/>
        </authorList>
    </citation>
    <scope>NUCLEOTIDE SEQUENCE [LARGE SCALE GENOMIC DNA]</scope>
    <source>
        <strain evidence="2">NRRL 1555(-)</strain>
    </source>
</reference>
<dbReference type="GeneID" id="28996907"/>
<dbReference type="VEuPathDB" id="FungiDB:PHYBLDRAFT_169072"/>
<keyword evidence="2" id="KW-1185">Reference proteome</keyword>
<gene>
    <name evidence="1" type="ORF">PHYBLDRAFT_169072</name>
</gene>
<name>A0A162U6S9_PHYB8</name>
<evidence type="ECO:0000313" key="1">
    <source>
        <dbReference type="EMBL" id="OAD72813.1"/>
    </source>
</evidence>
<dbReference type="EMBL" id="KV440982">
    <property type="protein sequence ID" value="OAD72813.1"/>
    <property type="molecule type" value="Genomic_DNA"/>
</dbReference>
<dbReference type="AlphaFoldDB" id="A0A162U6S9"/>
<organism evidence="1 2">
    <name type="scientific">Phycomyces blakesleeanus (strain ATCC 8743b / DSM 1359 / FGSC 10004 / NBRC 33097 / NRRL 1555)</name>
    <dbReference type="NCBI Taxonomy" id="763407"/>
    <lineage>
        <taxon>Eukaryota</taxon>
        <taxon>Fungi</taxon>
        <taxon>Fungi incertae sedis</taxon>
        <taxon>Mucoromycota</taxon>
        <taxon>Mucoromycotina</taxon>
        <taxon>Mucoromycetes</taxon>
        <taxon>Mucorales</taxon>
        <taxon>Phycomycetaceae</taxon>
        <taxon>Phycomyces</taxon>
    </lineage>
</organism>
<protein>
    <submittedName>
        <fullName evidence="1">Uncharacterized protein</fullName>
    </submittedName>
</protein>